<dbReference type="RefSeq" id="WP_097642166.1">
    <property type="nucleotide sequence ID" value="NZ_NQWI01000002.1"/>
</dbReference>
<evidence type="ECO:0000256" key="2">
    <source>
        <dbReference type="HAMAP-Rule" id="MF_00984"/>
    </source>
</evidence>
<dbReference type="InterPro" id="IPR011344">
    <property type="entry name" value="ssDNA-bd"/>
</dbReference>
<dbReference type="Gene3D" id="2.40.50.140">
    <property type="entry name" value="Nucleic acid-binding proteins"/>
    <property type="match status" value="1"/>
</dbReference>
<dbReference type="PANTHER" id="PTHR10302:SF27">
    <property type="entry name" value="SINGLE-STRANDED DNA-BINDING PROTEIN"/>
    <property type="match status" value="1"/>
</dbReference>
<proteinExistence type="inferred from homology"/>
<dbReference type="GO" id="GO:0006260">
    <property type="term" value="P:DNA replication"/>
    <property type="evidence" value="ECO:0007669"/>
    <property type="project" value="InterPro"/>
</dbReference>
<feature type="compositionally biased region" description="Acidic residues" evidence="4">
    <location>
        <begin position="125"/>
        <end position="140"/>
    </location>
</feature>
<dbReference type="GO" id="GO:0003697">
    <property type="term" value="F:single-stranded DNA binding"/>
    <property type="evidence" value="ECO:0007669"/>
    <property type="project" value="UniProtKB-UniRule"/>
</dbReference>
<dbReference type="HAMAP" id="MF_00984">
    <property type="entry name" value="SSB"/>
    <property type="match status" value="1"/>
</dbReference>
<dbReference type="CDD" id="cd04496">
    <property type="entry name" value="SSB_OBF"/>
    <property type="match status" value="1"/>
</dbReference>
<sequence length="140" mass="15995">MSAIKGTINNVELLGWLGNDPEMRFLANGTPVCRLSIATRRFGPQNPNGEREYETEWTSVETWERLAERCNTYLHKGSRVFVSGRLRTDSWTDKNTGQPRSRTLVRAYDVLFLDGRPGMPSEVPVAEEEEHAYSDEETPF</sequence>
<reference evidence="6" key="1">
    <citation type="submission" date="2017-08" db="EMBL/GenBank/DDBJ databases">
        <authorList>
            <person name="Grouzdev D.S."/>
            <person name="Gaisin V.A."/>
            <person name="Rysina M.S."/>
            <person name="Gorlenko V.M."/>
        </authorList>
    </citation>
    <scope>NUCLEOTIDE SEQUENCE [LARGE SCALE GENOMIC DNA]</scope>
    <source>
        <strain evidence="6">Kir15-3F</strain>
    </source>
</reference>
<evidence type="ECO:0000256" key="1">
    <source>
        <dbReference type="ARBA" id="ARBA00023125"/>
    </source>
</evidence>
<dbReference type="EMBL" id="NQWI01000002">
    <property type="protein sequence ID" value="PDW04928.1"/>
    <property type="molecule type" value="Genomic_DNA"/>
</dbReference>
<dbReference type="PROSITE" id="PS50935">
    <property type="entry name" value="SSB"/>
    <property type="match status" value="1"/>
</dbReference>
<evidence type="ECO:0000256" key="4">
    <source>
        <dbReference type="SAM" id="MobiDB-lite"/>
    </source>
</evidence>
<protein>
    <recommendedName>
        <fullName evidence="2 3">Single-stranded DNA-binding protein</fullName>
        <shortName evidence="2">SSB</shortName>
    </recommendedName>
</protein>
<accession>A0A2A6RPX7</accession>
<dbReference type="InterPro" id="IPR000424">
    <property type="entry name" value="Primosome_PriB/ssb"/>
</dbReference>
<comment type="caution">
    <text evidence="2">Lacks conserved residue(s) required for the propagation of feature annotation.</text>
</comment>
<dbReference type="PANTHER" id="PTHR10302">
    <property type="entry name" value="SINGLE-STRANDED DNA-BINDING PROTEIN"/>
    <property type="match status" value="1"/>
</dbReference>
<evidence type="ECO:0000256" key="3">
    <source>
        <dbReference type="PIRNR" id="PIRNR002070"/>
    </source>
</evidence>
<comment type="caution">
    <text evidence="5">The sequence shown here is derived from an EMBL/GenBank/DDBJ whole genome shotgun (WGS) entry which is preliminary data.</text>
</comment>
<dbReference type="PIRSF" id="PIRSF002070">
    <property type="entry name" value="SSB"/>
    <property type="match status" value="1"/>
</dbReference>
<dbReference type="InterPro" id="IPR012340">
    <property type="entry name" value="NA-bd_OB-fold"/>
</dbReference>
<dbReference type="AlphaFoldDB" id="A0A2A6RPX7"/>
<dbReference type="OrthoDB" id="9809878at2"/>
<evidence type="ECO:0000313" key="5">
    <source>
        <dbReference type="EMBL" id="PDW04928.1"/>
    </source>
</evidence>
<organism evidence="5 6">
    <name type="scientific">Candidatus Viridilinea mediisalina</name>
    <dbReference type="NCBI Taxonomy" id="2024553"/>
    <lineage>
        <taxon>Bacteria</taxon>
        <taxon>Bacillati</taxon>
        <taxon>Chloroflexota</taxon>
        <taxon>Chloroflexia</taxon>
        <taxon>Chloroflexales</taxon>
        <taxon>Chloroflexineae</taxon>
        <taxon>Oscillochloridaceae</taxon>
        <taxon>Candidatus Viridilinea</taxon>
    </lineage>
</organism>
<gene>
    <name evidence="5" type="ORF">CJ255_00690</name>
</gene>
<evidence type="ECO:0000313" key="6">
    <source>
        <dbReference type="Proteomes" id="UP000220527"/>
    </source>
</evidence>
<keyword evidence="6" id="KW-1185">Reference proteome</keyword>
<dbReference type="Pfam" id="PF00436">
    <property type="entry name" value="SSB"/>
    <property type="match status" value="1"/>
</dbReference>
<dbReference type="Proteomes" id="UP000220527">
    <property type="component" value="Unassembled WGS sequence"/>
</dbReference>
<keyword evidence="1 2" id="KW-0238">DNA-binding</keyword>
<dbReference type="NCBIfam" id="TIGR00621">
    <property type="entry name" value="ssb"/>
    <property type="match status" value="1"/>
</dbReference>
<dbReference type="SUPFAM" id="SSF50249">
    <property type="entry name" value="Nucleic acid-binding proteins"/>
    <property type="match status" value="1"/>
</dbReference>
<comment type="subunit">
    <text evidence="2">Homotetramer.</text>
</comment>
<dbReference type="GO" id="GO:0009295">
    <property type="term" value="C:nucleoid"/>
    <property type="evidence" value="ECO:0007669"/>
    <property type="project" value="TreeGrafter"/>
</dbReference>
<name>A0A2A6RPX7_9CHLR</name>
<feature type="region of interest" description="Disordered" evidence="4">
    <location>
        <begin position="117"/>
        <end position="140"/>
    </location>
</feature>